<gene>
    <name evidence="3" type="ORF">HMPREF9465_00381</name>
</gene>
<name>K1JWB3_9BURK</name>
<dbReference type="AlphaFoldDB" id="K1JWB3"/>
<evidence type="ECO:0000256" key="2">
    <source>
        <dbReference type="SAM" id="SignalP"/>
    </source>
</evidence>
<dbReference type="RefSeq" id="WP_005433586.1">
    <property type="nucleotide sequence ID" value="NZ_JH815513.1"/>
</dbReference>
<accession>K1JWB3</accession>
<dbReference type="EMBL" id="ADMG01000013">
    <property type="protein sequence ID" value="EKB31987.1"/>
    <property type="molecule type" value="Genomic_DNA"/>
</dbReference>
<evidence type="ECO:0000313" key="4">
    <source>
        <dbReference type="Proteomes" id="UP000005835"/>
    </source>
</evidence>
<protein>
    <recommendedName>
        <fullName evidence="5">Outer membrane autotransporter barrel domain-containing protein</fullName>
    </recommendedName>
</protein>
<comment type="caution">
    <text evidence="3">The sequence shown here is derived from an EMBL/GenBank/DDBJ whole genome shotgun (WGS) entry which is preliminary data.</text>
</comment>
<evidence type="ECO:0008006" key="5">
    <source>
        <dbReference type="Google" id="ProtNLM"/>
    </source>
</evidence>
<proteinExistence type="predicted"/>
<organism evidence="3 4">
    <name type="scientific">Sutterella wadsworthensis 2_1_59BFAA</name>
    <dbReference type="NCBI Taxonomy" id="742823"/>
    <lineage>
        <taxon>Bacteria</taxon>
        <taxon>Pseudomonadati</taxon>
        <taxon>Pseudomonadota</taxon>
        <taxon>Betaproteobacteria</taxon>
        <taxon>Burkholderiales</taxon>
        <taxon>Sutterellaceae</taxon>
        <taxon>Sutterella</taxon>
    </lineage>
</organism>
<dbReference type="PATRIC" id="fig|742823.3.peg.375"/>
<feature type="chain" id="PRO_5003850098" description="Outer membrane autotransporter barrel domain-containing protein" evidence="2">
    <location>
        <begin position="28"/>
        <end position="704"/>
    </location>
</feature>
<dbReference type="Proteomes" id="UP000005835">
    <property type="component" value="Unassembled WGS sequence"/>
</dbReference>
<evidence type="ECO:0000256" key="1">
    <source>
        <dbReference type="SAM" id="MobiDB-lite"/>
    </source>
</evidence>
<reference evidence="3 4" key="1">
    <citation type="submission" date="2012-05" db="EMBL/GenBank/DDBJ databases">
        <title>The Genome Sequence of Sutterella wadsworthensis 2_1_59BFAA.</title>
        <authorList>
            <consortium name="The Broad Institute Genome Sequencing Platform"/>
            <person name="Earl A."/>
            <person name="Ward D."/>
            <person name="Feldgarden M."/>
            <person name="Gevers D."/>
            <person name="Daigneault M."/>
            <person name="Strauss J."/>
            <person name="Allen-Vercoe E."/>
            <person name="Walker B."/>
            <person name="Young S.K."/>
            <person name="Zeng Q."/>
            <person name="Gargeya S."/>
            <person name="Fitzgerald M."/>
            <person name="Haas B."/>
            <person name="Abouelleil A."/>
            <person name="Alvarado L."/>
            <person name="Arachchi H.M."/>
            <person name="Berlin A.M."/>
            <person name="Chapman S.B."/>
            <person name="Goldberg J."/>
            <person name="Griggs A."/>
            <person name="Gujja S."/>
            <person name="Hansen M."/>
            <person name="Howarth C."/>
            <person name="Imamovic A."/>
            <person name="Larimer J."/>
            <person name="McCowen C."/>
            <person name="Montmayeur A."/>
            <person name="Murphy C."/>
            <person name="Neiman D."/>
            <person name="Pearson M."/>
            <person name="Priest M."/>
            <person name="Roberts A."/>
            <person name="Saif S."/>
            <person name="Shea T."/>
            <person name="Sisk P."/>
            <person name="Sykes S."/>
            <person name="Wortman J."/>
            <person name="Nusbaum C."/>
            <person name="Birren B."/>
        </authorList>
    </citation>
    <scope>NUCLEOTIDE SEQUENCE [LARGE SCALE GENOMIC DNA]</scope>
    <source>
        <strain evidence="3 4">2_1_59BFAA</strain>
    </source>
</reference>
<evidence type="ECO:0000313" key="3">
    <source>
        <dbReference type="EMBL" id="EKB31987.1"/>
    </source>
</evidence>
<keyword evidence="4" id="KW-1185">Reference proteome</keyword>
<keyword evidence="2" id="KW-0732">Signal</keyword>
<feature type="region of interest" description="Disordered" evidence="1">
    <location>
        <begin position="129"/>
        <end position="152"/>
    </location>
</feature>
<dbReference type="HOGENOM" id="CLU_391769_0_0_4"/>
<dbReference type="OrthoDB" id="9791280at2"/>
<feature type="signal peptide" evidence="2">
    <location>
        <begin position="1"/>
        <end position="27"/>
    </location>
</feature>
<sequence length="704" mass="75069">MKASTPIVPSLGLNAVRLSLLSGAVTAALGAPAMAQESMEIELDPFEHTVFVPGEDTRDVLVTGVKTATITAGFNNVLIAPRVEQETTFRLQGFGVSNALTGVSLVLPAGKGPVNVLASGGTTTIVMDTSNLPEDDGQDGGSGNENPDEDLGDLGGFRLLSDENQADYSDGQFKAGAKLVHAFANGGRAALETVGRNPQDVLVIAGHLHVTPDVQMSFGVEGSEETNANFHLGPSAGVVINKSWFMGLAEDKGAITFGKGTKAVFEKGAVFIITDGMDDLREPEEFEADDEAQEVPVEERLVFKAVAGSEVTGVEHLEGFLTKDGQVCSMKFEQTEDGWRVVEREWRYEGPLEEVVNALGVEAMKADAPKALRKEFLRRQSPSEFGKTINWMTELMVGAGTSTEMIRTAENVVELTSRAAVAFEDDQAVRVSARTGSSRGRFKSVDGSTGGFAEWSRDVTGLDLEVHLRHLTRFGGLVVSYADADVGSSFDVFDVSQESNIASLAVYYGESSDRFAVTGYGMFSGANDKVRVISTGDMLTTGDPSRRAMTAGVAGSFYPDWGGYKDVNFTGAVSLTNYLKSTYGIAFDGERVMDVEEESRWVGTLQLQAGWHRLFRPASSSWIKADVTLGGRVRAGDLEVRQTVSAGGASSSVGHDDLTRGEIFGDAALKVRLRDSVAGLHVGGSTGPDGSRSWTGGVSFDYQF</sequence>